<evidence type="ECO:0000259" key="7">
    <source>
        <dbReference type="Pfam" id="PF06738"/>
    </source>
</evidence>
<evidence type="ECO:0000313" key="10">
    <source>
        <dbReference type="Proteomes" id="UP001212841"/>
    </source>
</evidence>
<evidence type="ECO:0000313" key="9">
    <source>
        <dbReference type="EMBL" id="KAJ3057323.1"/>
    </source>
</evidence>
<feature type="transmembrane region" description="Helical" evidence="6">
    <location>
        <begin position="349"/>
        <end position="371"/>
    </location>
</feature>
<sequence length="383" mass="41579">MISFGEEDHGSHMHLVKTYQGWNMSKLLDVTNLCHRLVYGEVQIEDALDELAAIRKRGGYGKIAYFLCFPVMSLGFAITGFGGRWIDALIAGLFGCIVGGAGLAAERFPSFAYLCDFISALLVSFLARLVEWKLDGKCYCFSFITTTLSGLVMLFPGLSLTISIIEISTRNMISGTVRLFTALFTALLVGFGMSFGSIFAKMVLYKTTDVPASMLTPTTIPAGCESSGWCKSVHYGWYVPFFFPLAASVCIFFESRHRQWPIMFVASGVGLAVCTYLYLIPDLAATPQIPNVVAALLIGIISNAYARYTGDVAVGPILAGIINIVPGSMGVRSSLGFFENNVVNGTQFAFQMLTIGLSITMGLFMATLLVFPTSGPRLEHMTV</sequence>
<evidence type="ECO:0000256" key="2">
    <source>
        <dbReference type="ARBA" id="ARBA00022692"/>
    </source>
</evidence>
<feature type="transmembrane region" description="Helical" evidence="6">
    <location>
        <begin position="63"/>
        <end position="82"/>
    </location>
</feature>
<dbReference type="InterPro" id="IPR024528">
    <property type="entry name" value="ThrE_2"/>
</dbReference>
<evidence type="ECO:0000256" key="6">
    <source>
        <dbReference type="SAM" id="Phobius"/>
    </source>
</evidence>
<evidence type="ECO:0000256" key="4">
    <source>
        <dbReference type="ARBA" id="ARBA00023136"/>
    </source>
</evidence>
<dbReference type="Pfam" id="PF06738">
    <property type="entry name" value="ThrE"/>
    <property type="match status" value="1"/>
</dbReference>
<comment type="subcellular location">
    <subcellularLocation>
        <location evidence="1">Membrane</location>
        <topology evidence="1">Multi-pass membrane protein</topology>
    </subcellularLocation>
</comment>
<feature type="transmembrane region" description="Helical" evidence="6">
    <location>
        <begin position="177"/>
        <end position="200"/>
    </location>
</feature>
<feature type="domain" description="Threonine/Serine exporter ThrE" evidence="8">
    <location>
        <begin position="246"/>
        <end position="368"/>
    </location>
</feature>
<comment type="caution">
    <text evidence="9">The sequence shown here is derived from an EMBL/GenBank/DDBJ whole genome shotgun (WGS) entry which is preliminary data.</text>
</comment>
<dbReference type="PANTHER" id="PTHR31082">
    <property type="entry name" value="PHEROMONE-REGULATED MEMBRANE PROTEIN 10"/>
    <property type="match status" value="1"/>
</dbReference>
<keyword evidence="10" id="KW-1185">Reference proteome</keyword>
<feature type="transmembrane region" description="Helical" evidence="6">
    <location>
        <begin position="260"/>
        <end position="279"/>
    </location>
</feature>
<evidence type="ECO:0000256" key="5">
    <source>
        <dbReference type="ARBA" id="ARBA00034125"/>
    </source>
</evidence>
<feature type="transmembrane region" description="Helical" evidence="6">
    <location>
        <begin position="111"/>
        <end position="130"/>
    </location>
</feature>
<evidence type="ECO:0000256" key="3">
    <source>
        <dbReference type="ARBA" id="ARBA00022989"/>
    </source>
</evidence>
<evidence type="ECO:0000256" key="1">
    <source>
        <dbReference type="ARBA" id="ARBA00004141"/>
    </source>
</evidence>
<feature type="domain" description="Threonine/serine exporter-like N-terminal" evidence="7">
    <location>
        <begin position="2"/>
        <end position="197"/>
    </location>
</feature>
<dbReference type="GO" id="GO:0016020">
    <property type="term" value="C:membrane"/>
    <property type="evidence" value="ECO:0007669"/>
    <property type="project" value="UniProtKB-SubCell"/>
</dbReference>
<feature type="transmembrane region" description="Helical" evidence="6">
    <location>
        <begin position="312"/>
        <end position="329"/>
    </location>
</feature>
<dbReference type="Pfam" id="PF12821">
    <property type="entry name" value="ThrE_2"/>
    <property type="match status" value="1"/>
</dbReference>
<evidence type="ECO:0000259" key="8">
    <source>
        <dbReference type="Pfam" id="PF12821"/>
    </source>
</evidence>
<feature type="transmembrane region" description="Helical" evidence="6">
    <location>
        <begin position="235"/>
        <end position="253"/>
    </location>
</feature>
<keyword evidence="2 6" id="KW-0812">Transmembrane</keyword>
<feature type="transmembrane region" description="Helical" evidence="6">
    <location>
        <begin position="285"/>
        <end position="305"/>
    </location>
</feature>
<keyword evidence="3 6" id="KW-1133">Transmembrane helix</keyword>
<dbReference type="Proteomes" id="UP001212841">
    <property type="component" value="Unassembled WGS sequence"/>
</dbReference>
<dbReference type="InterPro" id="IPR010619">
    <property type="entry name" value="ThrE-like_N"/>
</dbReference>
<protein>
    <recommendedName>
        <fullName evidence="11">Threonine/serine exporter-like N-terminal domain-containing protein</fullName>
    </recommendedName>
</protein>
<gene>
    <name evidence="9" type="ORF">HK097_009276</name>
</gene>
<keyword evidence="4 6" id="KW-0472">Membrane</keyword>
<evidence type="ECO:0008006" key="11">
    <source>
        <dbReference type="Google" id="ProtNLM"/>
    </source>
</evidence>
<dbReference type="GO" id="GO:0022857">
    <property type="term" value="F:transmembrane transporter activity"/>
    <property type="evidence" value="ECO:0007669"/>
    <property type="project" value="InterPro"/>
</dbReference>
<dbReference type="EMBL" id="JADGJD010000006">
    <property type="protein sequence ID" value="KAJ3057323.1"/>
    <property type="molecule type" value="Genomic_DNA"/>
</dbReference>
<proteinExistence type="inferred from homology"/>
<comment type="similarity">
    <text evidence="5">Belongs to the ThrE exporter (TC 2.A.79) family.</text>
</comment>
<dbReference type="PANTHER" id="PTHR31082:SF4">
    <property type="entry name" value="PHEROMONE-REGULATED MEMBRANE PROTEIN 10"/>
    <property type="match status" value="1"/>
</dbReference>
<dbReference type="InterPro" id="IPR051361">
    <property type="entry name" value="ThrE/Ser_Exporter"/>
</dbReference>
<reference evidence="9" key="1">
    <citation type="submission" date="2020-05" db="EMBL/GenBank/DDBJ databases">
        <title>Phylogenomic resolution of chytrid fungi.</title>
        <authorList>
            <person name="Stajich J.E."/>
            <person name="Amses K."/>
            <person name="Simmons R."/>
            <person name="Seto K."/>
            <person name="Myers J."/>
            <person name="Bonds A."/>
            <person name="Quandt C.A."/>
            <person name="Barry K."/>
            <person name="Liu P."/>
            <person name="Grigoriev I."/>
            <person name="Longcore J.E."/>
            <person name="James T.Y."/>
        </authorList>
    </citation>
    <scope>NUCLEOTIDE SEQUENCE</scope>
    <source>
        <strain evidence="9">JEL0318</strain>
    </source>
</reference>
<feature type="transmembrane region" description="Helical" evidence="6">
    <location>
        <begin position="142"/>
        <end position="165"/>
    </location>
</feature>
<organism evidence="9 10">
    <name type="scientific">Rhizophlyctis rosea</name>
    <dbReference type="NCBI Taxonomy" id="64517"/>
    <lineage>
        <taxon>Eukaryota</taxon>
        <taxon>Fungi</taxon>
        <taxon>Fungi incertae sedis</taxon>
        <taxon>Chytridiomycota</taxon>
        <taxon>Chytridiomycota incertae sedis</taxon>
        <taxon>Chytridiomycetes</taxon>
        <taxon>Rhizophlyctidales</taxon>
        <taxon>Rhizophlyctidaceae</taxon>
        <taxon>Rhizophlyctis</taxon>
    </lineage>
</organism>
<dbReference type="AlphaFoldDB" id="A0AAD5XAC2"/>
<accession>A0AAD5XAC2</accession>
<name>A0AAD5XAC2_9FUNG</name>
<feature type="transmembrane region" description="Helical" evidence="6">
    <location>
        <begin position="88"/>
        <end position="104"/>
    </location>
</feature>